<dbReference type="AlphaFoldDB" id="A0A0A1U3F6"/>
<dbReference type="Proteomes" id="UP000014680">
    <property type="component" value="Unassembled WGS sequence"/>
</dbReference>
<proteinExistence type="predicted"/>
<gene>
    <name evidence="1" type="ORF">EIN_095200</name>
</gene>
<name>A0A0A1U3F6_ENTIV</name>
<accession>A0A0A1U3F6</accession>
<keyword evidence="2" id="KW-1185">Reference proteome</keyword>
<evidence type="ECO:0000313" key="1">
    <source>
        <dbReference type="EMBL" id="ELP87283.1"/>
    </source>
</evidence>
<protein>
    <submittedName>
        <fullName evidence="1">Uncharacterized protein</fullName>
    </submittedName>
</protein>
<dbReference type="RefSeq" id="XP_004254054.1">
    <property type="nucleotide sequence ID" value="XM_004254006.1"/>
</dbReference>
<reference evidence="1 2" key="1">
    <citation type="submission" date="2012-10" db="EMBL/GenBank/DDBJ databases">
        <authorList>
            <person name="Zafar N."/>
            <person name="Inman J."/>
            <person name="Hall N."/>
            <person name="Lorenzi H."/>
            <person name="Caler E."/>
        </authorList>
    </citation>
    <scope>NUCLEOTIDE SEQUENCE [LARGE SCALE GENOMIC DNA]</scope>
    <source>
        <strain evidence="1 2">IP1</strain>
    </source>
</reference>
<dbReference type="EMBL" id="KB206860">
    <property type="protein sequence ID" value="ELP87283.1"/>
    <property type="molecule type" value="Genomic_DNA"/>
</dbReference>
<evidence type="ECO:0000313" key="2">
    <source>
        <dbReference type="Proteomes" id="UP000014680"/>
    </source>
</evidence>
<organism evidence="1 2">
    <name type="scientific">Entamoeba invadens IP1</name>
    <dbReference type="NCBI Taxonomy" id="370355"/>
    <lineage>
        <taxon>Eukaryota</taxon>
        <taxon>Amoebozoa</taxon>
        <taxon>Evosea</taxon>
        <taxon>Archamoebae</taxon>
        <taxon>Mastigamoebida</taxon>
        <taxon>Entamoebidae</taxon>
        <taxon>Entamoeba</taxon>
    </lineage>
</organism>
<dbReference type="KEGG" id="eiv:EIN_095200"/>
<dbReference type="VEuPathDB" id="AmoebaDB:EIN_095200"/>
<dbReference type="GeneID" id="14886178"/>
<sequence length="205" mass="23802">MWSWLSSKSYEIFQRVHSDARGRREIFDPVENNGEAAEFVQCKSCMEAYSSGQLTRVMKIKNKQENMRKHLKLCKYFRAQYSIDPNDKPIRPIKQQPTGKAPLQTLSQQTKASEDNSVNVTFKYSTPPEGCKMIHVKWNRKYETFDITPKTTVAQIVKDLKTLFGLADTARCFLRREDDKKVLLGHAEILKLVENGEVYKLEAYE</sequence>